<dbReference type="Proteomes" id="UP001375539">
    <property type="component" value="Unassembled WGS sequence"/>
</dbReference>
<keyword evidence="1" id="KW-0378">Hydrolase</keyword>
<name>A0ACC6QDV2_9ACTN</name>
<comment type="caution">
    <text evidence="1">The sequence shown here is derived from an EMBL/GenBank/DDBJ whole genome shotgun (WGS) entry which is preliminary data.</text>
</comment>
<keyword evidence="2" id="KW-1185">Reference proteome</keyword>
<evidence type="ECO:0000313" key="2">
    <source>
        <dbReference type="Proteomes" id="UP001375539"/>
    </source>
</evidence>
<dbReference type="EMBL" id="JBBKAI010000002">
    <property type="protein sequence ID" value="MEJ8656482.1"/>
    <property type="molecule type" value="Genomic_DNA"/>
</dbReference>
<sequence length="281" mass="29706">MTYADRRTVLAGLAGAALSASVLNAFAASPAHAADLYASNTDLYTKLAGKEGTDFARRYKRHELFDNSDNLRQPFNRTTIMAIHGGGIEGGTSELCLGIAGYHPATLAVQPAGGPVHDYWMFEGTRVSDNGELHVTSTRNDDRSALSMAAGSLNVLSLHGCTAAQAGASAGVPEAVVVGGLNADFKRYLHEEFQAAGFHTIDGSTVPALAGEDPDNICNKTLLGKGAQLEMTAELRQSMFDAGHFSRSERPTHTNAGFDAFVGAARKAIARLEDRPDQAIL</sequence>
<protein>
    <submittedName>
        <fullName evidence="1">Poly-gamma-glutamate hydrolase family protein</fullName>
    </submittedName>
</protein>
<gene>
    <name evidence="1" type="ORF">WKI58_08075</name>
</gene>
<accession>A0ACC6QDV2</accession>
<evidence type="ECO:0000313" key="1">
    <source>
        <dbReference type="EMBL" id="MEJ8656482.1"/>
    </source>
</evidence>
<reference evidence="1" key="1">
    <citation type="submission" date="2024-03" db="EMBL/GenBank/DDBJ databases">
        <title>Novel Streptomyces species of biotechnological and ecological value are a feature of Machair soil.</title>
        <authorList>
            <person name="Prole J.R."/>
            <person name="Goodfellow M."/>
            <person name="Allenby N."/>
            <person name="Ward A.C."/>
        </authorList>
    </citation>
    <scope>NUCLEOTIDE SEQUENCE</scope>
    <source>
        <strain evidence="1">MS1.AVA.4</strain>
    </source>
</reference>
<organism evidence="1 2">
    <name type="scientific">Streptomyces pratisoli</name>
    <dbReference type="NCBI Taxonomy" id="3139917"/>
    <lineage>
        <taxon>Bacteria</taxon>
        <taxon>Bacillati</taxon>
        <taxon>Actinomycetota</taxon>
        <taxon>Actinomycetes</taxon>
        <taxon>Kitasatosporales</taxon>
        <taxon>Streptomycetaceae</taxon>
        <taxon>Streptomyces</taxon>
    </lineage>
</organism>
<proteinExistence type="predicted"/>